<dbReference type="SUPFAM" id="SSF46689">
    <property type="entry name" value="Homeodomain-like"/>
    <property type="match status" value="1"/>
</dbReference>
<accession>A0ABV0JUL0</accession>
<dbReference type="Pfam" id="PF00239">
    <property type="entry name" value="Resolvase"/>
    <property type="match status" value="1"/>
</dbReference>
<dbReference type="Gene3D" id="3.40.50.1390">
    <property type="entry name" value="Resolvase, N-terminal catalytic domain"/>
    <property type="match status" value="1"/>
</dbReference>
<keyword evidence="3" id="KW-0233">DNA recombination</keyword>
<dbReference type="CDD" id="cd03768">
    <property type="entry name" value="SR_ResInv"/>
    <property type="match status" value="1"/>
</dbReference>
<keyword evidence="2" id="KW-0238">DNA-binding</keyword>
<dbReference type="InterPro" id="IPR009057">
    <property type="entry name" value="Homeodomain-like_sf"/>
</dbReference>
<gene>
    <name evidence="5" type="ORF">NDI37_21890</name>
</gene>
<dbReference type="RefSeq" id="WP_190417149.1">
    <property type="nucleotide sequence ID" value="NZ_JAMPKK010000059.1"/>
</dbReference>
<evidence type="ECO:0000256" key="3">
    <source>
        <dbReference type="ARBA" id="ARBA00023172"/>
    </source>
</evidence>
<organism evidence="5 6">
    <name type="scientific">Funiculus sociatus GB2-A5</name>
    <dbReference type="NCBI Taxonomy" id="2933946"/>
    <lineage>
        <taxon>Bacteria</taxon>
        <taxon>Bacillati</taxon>
        <taxon>Cyanobacteriota</taxon>
        <taxon>Cyanophyceae</taxon>
        <taxon>Coleofasciculales</taxon>
        <taxon>Coleofasciculaceae</taxon>
        <taxon>Funiculus</taxon>
    </lineage>
</organism>
<dbReference type="InterPro" id="IPR050639">
    <property type="entry name" value="SSR_resolvase"/>
</dbReference>
<proteinExistence type="inferred from homology"/>
<comment type="similarity">
    <text evidence="1">Belongs to the site-specific recombinase resolvase family.</text>
</comment>
<protein>
    <submittedName>
        <fullName evidence="5">Recombinase family protein</fullName>
    </submittedName>
</protein>
<dbReference type="Proteomes" id="UP001442494">
    <property type="component" value="Unassembled WGS sequence"/>
</dbReference>
<evidence type="ECO:0000313" key="6">
    <source>
        <dbReference type="Proteomes" id="UP001442494"/>
    </source>
</evidence>
<dbReference type="EMBL" id="JAMPKK010000059">
    <property type="protein sequence ID" value="MEP0867107.1"/>
    <property type="molecule type" value="Genomic_DNA"/>
</dbReference>
<dbReference type="InterPro" id="IPR036162">
    <property type="entry name" value="Resolvase-like_N_sf"/>
</dbReference>
<evidence type="ECO:0000259" key="4">
    <source>
        <dbReference type="PROSITE" id="PS51736"/>
    </source>
</evidence>
<dbReference type="SUPFAM" id="SSF53041">
    <property type="entry name" value="Resolvase-like"/>
    <property type="match status" value="1"/>
</dbReference>
<reference evidence="5 6" key="1">
    <citation type="submission" date="2022-04" db="EMBL/GenBank/DDBJ databases">
        <title>Positive selection, recombination, and allopatry shape intraspecific diversity of widespread and dominant cyanobacteria.</title>
        <authorList>
            <person name="Wei J."/>
            <person name="Shu W."/>
            <person name="Hu C."/>
        </authorList>
    </citation>
    <scope>NUCLEOTIDE SEQUENCE [LARGE SCALE GENOMIC DNA]</scope>
    <source>
        <strain evidence="5 6">GB2-A5</strain>
    </source>
</reference>
<dbReference type="PANTHER" id="PTHR30461:SF2">
    <property type="entry name" value="SERINE RECOMBINASE PINE-RELATED"/>
    <property type="match status" value="1"/>
</dbReference>
<dbReference type="InterPro" id="IPR006120">
    <property type="entry name" value="Resolvase_HTH_dom"/>
</dbReference>
<dbReference type="SMART" id="SM00857">
    <property type="entry name" value="Resolvase"/>
    <property type="match status" value="1"/>
</dbReference>
<dbReference type="Pfam" id="PF02796">
    <property type="entry name" value="HTH_7"/>
    <property type="match status" value="1"/>
</dbReference>
<evidence type="ECO:0000256" key="1">
    <source>
        <dbReference type="ARBA" id="ARBA00009913"/>
    </source>
</evidence>
<dbReference type="InterPro" id="IPR006119">
    <property type="entry name" value="Resolv_N"/>
</dbReference>
<dbReference type="PANTHER" id="PTHR30461">
    <property type="entry name" value="DNA-INVERTASE FROM LAMBDOID PROPHAGE"/>
    <property type="match status" value="1"/>
</dbReference>
<keyword evidence="6" id="KW-1185">Reference proteome</keyword>
<evidence type="ECO:0000313" key="5">
    <source>
        <dbReference type="EMBL" id="MEP0867107.1"/>
    </source>
</evidence>
<dbReference type="CDD" id="cd00569">
    <property type="entry name" value="HTH_Hin_like"/>
    <property type="match status" value="1"/>
</dbReference>
<comment type="caution">
    <text evidence="5">The sequence shown here is derived from an EMBL/GenBank/DDBJ whole genome shotgun (WGS) entry which is preliminary data.</text>
</comment>
<dbReference type="PROSITE" id="PS51736">
    <property type="entry name" value="RECOMBINASES_3"/>
    <property type="match status" value="1"/>
</dbReference>
<sequence length="181" mass="20668">MKIGYTRVSTNHQNLDRQLDALQRENCDRIFSDKMTGGTMDRPGWQQCWDYAREGDELIVDSILRIGRTFEEMIALVRQIGERGIKLRSLSEPMMDTTSASGELIFRIMAAVAEWQRAYILETAEAGRTAAKARGRSGGRPRKLSPEQIDSAIALKQSKRVNQICKTLDISRATYYRRIHD</sequence>
<dbReference type="Gene3D" id="1.10.10.60">
    <property type="entry name" value="Homeodomain-like"/>
    <property type="match status" value="1"/>
</dbReference>
<feature type="domain" description="Resolvase/invertase-type recombinase catalytic" evidence="4">
    <location>
        <begin position="1"/>
        <end position="135"/>
    </location>
</feature>
<evidence type="ECO:0000256" key="2">
    <source>
        <dbReference type="ARBA" id="ARBA00023125"/>
    </source>
</evidence>
<name>A0ABV0JUL0_9CYAN</name>